<comment type="caution">
    <text evidence="2">The sequence shown here is derived from an EMBL/GenBank/DDBJ whole genome shotgun (WGS) entry which is preliminary data.</text>
</comment>
<evidence type="ECO:0008006" key="4">
    <source>
        <dbReference type="Google" id="ProtNLM"/>
    </source>
</evidence>
<sequence length="226" mass="25347">MKRILIVTLVLVMAGVSARAQFARQLSFPNWYVCLYGGLNAFLSENNMPGAKGTNFTMGNNLNVISTVGVGYDINKLLSARGQLGGIKYKWSPDGVEHYHAWAATLTADMMLNVTRLIADYDPNRNFEFQVFVGSGAAYRPKIKYVDYTSDMVISPIARAGVQVSFFVSRRFAISLDLATNFVSDRMDDVVTRHFSDNYTSLMLGFTYHIIGCQCQKKPHNMTYPY</sequence>
<accession>A0A170ZQ32</accession>
<dbReference type="InterPro" id="IPR011250">
    <property type="entry name" value="OMP/PagP_B-barrel"/>
</dbReference>
<feature type="signal peptide" evidence="1">
    <location>
        <begin position="1"/>
        <end position="20"/>
    </location>
</feature>
<feature type="chain" id="PRO_5007905070" description="Outer membrane protein beta-barrel domain-containing protein" evidence="1">
    <location>
        <begin position="21"/>
        <end position="226"/>
    </location>
</feature>
<reference evidence="3" key="1">
    <citation type="submission" date="2016-04" db="EMBL/GenBank/DDBJ databases">
        <title>Draft genome sequence of Paludibacter jiangxiensis strain NM7.</title>
        <authorList>
            <person name="Qiu Y."/>
            <person name="Matsuura N."/>
            <person name="Ohashi A."/>
            <person name="Tourlousse M.D."/>
            <person name="Sekiguchi Y."/>
        </authorList>
    </citation>
    <scope>NUCLEOTIDE SEQUENCE [LARGE SCALE GENOMIC DNA]</scope>
    <source>
        <strain evidence="3">NM7</strain>
    </source>
</reference>
<evidence type="ECO:0000256" key="1">
    <source>
        <dbReference type="SAM" id="SignalP"/>
    </source>
</evidence>
<dbReference type="SUPFAM" id="SSF56925">
    <property type="entry name" value="OMPA-like"/>
    <property type="match status" value="1"/>
</dbReference>
<evidence type="ECO:0000313" key="3">
    <source>
        <dbReference type="Proteomes" id="UP000076586"/>
    </source>
</evidence>
<dbReference type="STRING" id="681398.PJIAN_3209"/>
<organism evidence="2 3">
    <name type="scientific">Paludibacter jiangxiensis</name>
    <dbReference type="NCBI Taxonomy" id="681398"/>
    <lineage>
        <taxon>Bacteria</taxon>
        <taxon>Pseudomonadati</taxon>
        <taxon>Bacteroidota</taxon>
        <taxon>Bacteroidia</taxon>
        <taxon>Bacteroidales</taxon>
        <taxon>Paludibacteraceae</taxon>
        <taxon>Paludibacter</taxon>
    </lineage>
</organism>
<gene>
    <name evidence="2" type="ORF">PJIAN_3209</name>
</gene>
<keyword evidence="1" id="KW-0732">Signal</keyword>
<keyword evidence="3" id="KW-1185">Reference proteome</keyword>
<reference evidence="3" key="2">
    <citation type="journal article" date="2017" name="Genome Announc.">
        <title>Draft genome sequence of Paludibacter jiangxiensis NM7(T), a propionate-producing fermentative bacterium.</title>
        <authorList>
            <person name="Qiu Y.-L."/>
            <person name="Tourlousse D.M."/>
            <person name="Matsuura N."/>
            <person name="Ohashi A."/>
            <person name="Sekiguchi Y."/>
        </authorList>
    </citation>
    <scope>NUCLEOTIDE SEQUENCE [LARGE SCALE GENOMIC DNA]</scope>
    <source>
        <strain evidence="3">NM7</strain>
    </source>
</reference>
<dbReference type="Proteomes" id="UP000076586">
    <property type="component" value="Unassembled WGS sequence"/>
</dbReference>
<dbReference type="AlphaFoldDB" id="A0A170ZQ32"/>
<dbReference type="EMBL" id="BDCR01000003">
    <property type="protein sequence ID" value="GAT62898.1"/>
    <property type="molecule type" value="Genomic_DNA"/>
</dbReference>
<dbReference type="Gene3D" id="2.40.160.20">
    <property type="match status" value="1"/>
</dbReference>
<dbReference type="RefSeq" id="WP_153802515.1">
    <property type="nucleotide sequence ID" value="NZ_BDCR01000003.1"/>
</dbReference>
<proteinExistence type="predicted"/>
<name>A0A170ZQ32_9BACT</name>
<evidence type="ECO:0000313" key="2">
    <source>
        <dbReference type="EMBL" id="GAT62898.1"/>
    </source>
</evidence>
<protein>
    <recommendedName>
        <fullName evidence="4">Outer membrane protein beta-barrel domain-containing protein</fullName>
    </recommendedName>
</protein>